<dbReference type="Proteomes" id="UP000745764">
    <property type="component" value="Unassembled WGS sequence"/>
</dbReference>
<keyword evidence="3" id="KW-1185">Reference proteome</keyword>
<reference evidence="2" key="1">
    <citation type="submission" date="2020-06" db="EMBL/GenBank/DDBJ databases">
        <authorList>
            <person name="Onetto C."/>
        </authorList>
    </citation>
    <scope>NUCLEOTIDE SEQUENCE</scope>
</reference>
<gene>
    <name evidence="2" type="ORF">AWRI4620_LOCUS3463</name>
</gene>
<feature type="signal peptide" evidence="1">
    <location>
        <begin position="1"/>
        <end position="24"/>
    </location>
</feature>
<evidence type="ECO:0000313" key="3">
    <source>
        <dbReference type="Proteomes" id="UP000745764"/>
    </source>
</evidence>
<proteinExistence type="predicted"/>
<dbReference type="OrthoDB" id="3880572at2759"/>
<dbReference type="EMBL" id="CAINUL010000003">
    <property type="protein sequence ID" value="CAD0109208.1"/>
    <property type="molecule type" value="Genomic_DNA"/>
</dbReference>
<dbReference type="AlphaFoldDB" id="A0A9N8KCH4"/>
<comment type="caution">
    <text evidence="2">The sequence shown here is derived from an EMBL/GenBank/DDBJ whole genome shotgun (WGS) entry which is preliminary data.</text>
</comment>
<organism evidence="2 3">
    <name type="scientific">Aureobasidium uvarum</name>
    <dbReference type="NCBI Taxonomy" id="2773716"/>
    <lineage>
        <taxon>Eukaryota</taxon>
        <taxon>Fungi</taxon>
        <taxon>Dikarya</taxon>
        <taxon>Ascomycota</taxon>
        <taxon>Pezizomycotina</taxon>
        <taxon>Dothideomycetes</taxon>
        <taxon>Dothideomycetidae</taxon>
        <taxon>Dothideales</taxon>
        <taxon>Saccotheciaceae</taxon>
        <taxon>Aureobasidium</taxon>
    </lineage>
</organism>
<feature type="chain" id="PRO_5040264932" evidence="1">
    <location>
        <begin position="25"/>
        <end position="234"/>
    </location>
</feature>
<sequence length="234" mass="27309">MARITFGLAYFTLLVPCLLEQIQGQTPHVWIVGLRESQTVEKHLDFVGRPIAVEERRPEINGYTASIADADTELFKAIRKDPTVGFVVKMPEDYFRKIEKIIEDGWEDDDRDLYEYMTYPHHHWHDLQDRDHEIITTDDGGIKIHLSWTVRLEEGYTVDEHIYRITGKQFPLFDVVRSSFVNGYSVYFVNGEQEKKFCRLIQADFRVDSIGPVRSYKMNDGTHANPHDVCLSLR</sequence>
<protein>
    <submittedName>
        <fullName evidence="2">Uncharacterized protein</fullName>
    </submittedName>
</protein>
<keyword evidence="1" id="KW-0732">Signal</keyword>
<evidence type="ECO:0000313" key="2">
    <source>
        <dbReference type="EMBL" id="CAD0109208.1"/>
    </source>
</evidence>
<name>A0A9N8KCH4_9PEZI</name>
<accession>A0A9N8KCH4</accession>
<evidence type="ECO:0000256" key="1">
    <source>
        <dbReference type="SAM" id="SignalP"/>
    </source>
</evidence>